<evidence type="ECO:0000313" key="1">
    <source>
        <dbReference type="EMBL" id="CAH1399434.1"/>
    </source>
</evidence>
<accession>A0A9P0HCD9</accession>
<protein>
    <submittedName>
        <fullName evidence="1">Uncharacterized protein</fullName>
    </submittedName>
</protein>
<dbReference type="Proteomes" id="UP001152798">
    <property type="component" value="Chromosome 4"/>
</dbReference>
<keyword evidence="2" id="KW-1185">Reference proteome</keyword>
<evidence type="ECO:0000313" key="2">
    <source>
        <dbReference type="Proteomes" id="UP001152798"/>
    </source>
</evidence>
<gene>
    <name evidence="1" type="ORF">NEZAVI_LOCUS8883</name>
</gene>
<name>A0A9P0HCD9_NEZVI</name>
<organism evidence="1 2">
    <name type="scientific">Nezara viridula</name>
    <name type="common">Southern green stink bug</name>
    <name type="synonym">Cimex viridulus</name>
    <dbReference type="NCBI Taxonomy" id="85310"/>
    <lineage>
        <taxon>Eukaryota</taxon>
        <taxon>Metazoa</taxon>
        <taxon>Ecdysozoa</taxon>
        <taxon>Arthropoda</taxon>
        <taxon>Hexapoda</taxon>
        <taxon>Insecta</taxon>
        <taxon>Pterygota</taxon>
        <taxon>Neoptera</taxon>
        <taxon>Paraneoptera</taxon>
        <taxon>Hemiptera</taxon>
        <taxon>Heteroptera</taxon>
        <taxon>Panheteroptera</taxon>
        <taxon>Pentatomomorpha</taxon>
        <taxon>Pentatomoidea</taxon>
        <taxon>Pentatomidae</taxon>
        <taxon>Pentatominae</taxon>
        <taxon>Nezara</taxon>
    </lineage>
</organism>
<dbReference type="EMBL" id="OV725080">
    <property type="protein sequence ID" value="CAH1399434.1"/>
    <property type="molecule type" value="Genomic_DNA"/>
</dbReference>
<proteinExistence type="predicted"/>
<sequence>MHVTFSGSLGISCCSFMSSTCAARD</sequence>
<dbReference type="AlphaFoldDB" id="A0A9P0HCD9"/>
<reference evidence="1" key="1">
    <citation type="submission" date="2022-01" db="EMBL/GenBank/DDBJ databases">
        <authorList>
            <person name="King R."/>
        </authorList>
    </citation>
    <scope>NUCLEOTIDE SEQUENCE</scope>
</reference>